<evidence type="ECO:0000313" key="4">
    <source>
        <dbReference type="Proteomes" id="UP001165082"/>
    </source>
</evidence>
<feature type="non-terminal residue" evidence="3">
    <location>
        <position position="59"/>
    </location>
</feature>
<dbReference type="InterPro" id="IPR016135">
    <property type="entry name" value="UBQ-conjugating_enzyme/RWD"/>
</dbReference>
<dbReference type="AlphaFoldDB" id="A0A9W7F994"/>
<dbReference type="EMBL" id="BRXZ01000206">
    <property type="protein sequence ID" value="GMI07406.1"/>
    <property type="molecule type" value="Genomic_DNA"/>
</dbReference>
<evidence type="ECO:0000313" key="3">
    <source>
        <dbReference type="EMBL" id="GMI07406.1"/>
    </source>
</evidence>
<reference evidence="3" key="1">
    <citation type="submission" date="2022-07" db="EMBL/GenBank/DDBJ databases">
        <title>Genome analysis of Parmales, a sister group of diatoms, reveals the evolutionary specialization of diatoms from phago-mixotrophs to photoautotrophs.</title>
        <authorList>
            <person name="Ban H."/>
            <person name="Sato S."/>
            <person name="Yoshikawa S."/>
            <person name="Kazumasa Y."/>
            <person name="Nakamura Y."/>
            <person name="Ichinomiya M."/>
            <person name="Saitoh K."/>
            <person name="Sato N."/>
            <person name="Blanc-Mathieu R."/>
            <person name="Endo H."/>
            <person name="Kuwata A."/>
            <person name="Ogata H."/>
        </authorList>
    </citation>
    <scope>NUCLEOTIDE SEQUENCE</scope>
</reference>
<dbReference type="SUPFAM" id="SSF54495">
    <property type="entry name" value="UBC-like"/>
    <property type="match status" value="1"/>
</dbReference>
<protein>
    <recommendedName>
        <fullName evidence="2">UBC core domain-containing protein</fullName>
    </recommendedName>
</protein>
<gene>
    <name evidence="3" type="ORF">TrRE_jg6583</name>
</gene>
<dbReference type="Pfam" id="PF00179">
    <property type="entry name" value="UQ_con"/>
    <property type="match status" value="1"/>
</dbReference>
<dbReference type="OrthoDB" id="7851174at2759"/>
<organism evidence="3 4">
    <name type="scientific">Triparma retinervis</name>
    <dbReference type="NCBI Taxonomy" id="2557542"/>
    <lineage>
        <taxon>Eukaryota</taxon>
        <taxon>Sar</taxon>
        <taxon>Stramenopiles</taxon>
        <taxon>Ochrophyta</taxon>
        <taxon>Bolidophyceae</taxon>
        <taxon>Parmales</taxon>
        <taxon>Triparmaceae</taxon>
        <taxon>Triparma</taxon>
    </lineage>
</organism>
<sequence>MASRPRILKELKECTPTNGSGVHAEPNNKDDVFNLTGAITGGSDTPYEGGLWFIEIKIP</sequence>
<keyword evidence="4" id="KW-1185">Reference proteome</keyword>
<feature type="domain" description="UBC core" evidence="2">
    <location>
        <begin position="2"/>
        <end position="59"/>
    </location>
</feature>
<dbReference type="InterPro" id="IPR000608">
    <property type="entry name" value="UBC"/>
</dbReference>
<feature type="region of interest" description="Disordered" evidence="1">
    <location>
        <begin position="1"/>
        <end position="27"/>
    </location>
</feature>
<name>A0A9W7F994_9STRA</name>
<evidence type="ECO:0000259" key="2">
    <source>
        <dbReference type="PROSITE" id="PS50127"/>
    </source>
</evidence>
<dbReference type="Proteomes" id="UP001165082">
    <property type="component" value="Unassembled WGS sequence"/>
</dbReference>
<dbReference type="PROSITE" id="PS50127">
    <property type="entry name" value="UBC_2"/>
    <property type="match status" value="1"/>
</dbReference>
<comment type="caution">
    <text evidence="3">The sequence shown here is derived from an EMBL/GenBank/DDBJ whole genome shotgun (WGS) entry which is preliminary data.</text>
</comment>
<dbReference type="Gene3D" id="3.10.110.10">
    <property type="entry name" value="Ubiquitin Conjugating Enzyme"/>
    <property type="match status" value="1"/>
</dbReference>
<accession>A0A9W7F994</accession>
<evidence type="ECO:0000256" key="1">
    <source>
        <dbReference type="SAM" id="MobiDB-lite"/>
    </source>
</evidence>
<proteinExistence type="predicted"/>